<dbReference type="InterPro" id="IPR009057">
    <property type="entry name" value="Homeodomain-like_sf"/>
</dbReference>
<reference evidence="5 6" key="2">
    <citation type="submission" date="2016-12" db="EMBL/GenBank/DDBJ databases">
        <title>Genome sequencing and description of Paenibacillus sp. nov. from high altitude lake in the Indian Trans- Himalayas.</title>
        <authorList>
            <person name="Kiran S."/>
            <person name="Swarnkar M.K."/>
            <person name="Rana A."/>
            <person name="Tewari R."/>
            <person name="Gulati A."/>
        </authorList>
    </citation>
    <scope>NUCLEOTIDE SEQUENCE [LARGE SCALE GENOMIC DNA]</scope>
    <source>
        <strain evidence="5 6">IHBB 9951</strain>
    </source>
</reference>
<dbReference type="KEGG" id="pib:BBD41_15145"/>
<reference evidence="4" key="1">
    <citation type="submission" date="2016-08" db="EMBL/GenBank/DDBJ databases">
        <title>Complete Genome Seqeunce of Paenibacillus sp. nov. IHBB 9852 from high altitute lake of Indian trans-Himalayas.</title>
        <authorList>
            <person name="Kiran S."/>
            <person name="Swarnkar M.K."/>
            <person name="Rana A."/>
            <person name="Tewari R."/>
            <person name="Gulati A."/>
        </authorList>
    </citation>
    <scope>NUCLEOTIDE SEQUENCE [LARGE SCALE GENOMIC DNA]</scope>
    <source>
        <strain evidence="4">IHBB 9852</strain>
    </source>
</reference>
<name>A0A1B2E1G8_9BACL</name>
<dbReference type="GO" id="GO:0000976">
    <property type="term" value="F:transcription cis-regulatory region binding"/>
    <property type="evidence" value="ECO:0007669"/>
    <property type="project" value="TreeGrafter"/>
</dbReference>
<dbReference type="InterPro" id="IPR050109">
    <property type="entry name" value="HTH-type_TetR-like_transc_reg"/>
</dbReference>
<sequence length="196" mass="22483">MSRDQHTSSDDKLLQAAIDLISRKGYNGVTTQEIASAAGLSEKTLFRKFGSKRNLLETAFERYHYGREMTKLFEEKLTGELTADLILISRTYHDLMIRNRKLITISIKESDHLPGLREMTSKHPKQFLDVMTKYFTIMTEKGKLVAGDPELRAISFMMMNFGAFMNELDSKEIFPSVTLDDFIEESVRIFARALTP</sequence>
<dbReference type="InterPro" id="IPR036271">
    <property type="entry name" value="Tet_transcr_reg_TetR-rel_C_sf"/>
</dbReference>
<evidence type="ECO:0000313" key="6">
    <source>
        <dbReference type="Proteomes" id="UP000189059"/>
    </source>
</evidence>
<evidence type="ECO:0000256" key="1">
    <source>
        <dbReference type="ARBA" id="ARBA00023125"/>
    </source>
</evidence>
<feature type="DNA-binding region" description="H-T-H motif" evidence="2">
    <location>
        <begin position="30"/>
        <end position="49"/>
    </location>
</feature>
<dbReference type="PANTHER" id="PTHR30055:SF226">
    <property type="entry name" value="HTH-TYPE TRANSCRIPTIONAL REGULATOR PKSA"/>
    <property type="match status" value="1"/>
</dbReference>
<gene>
    <name evidence="5" type="ORF">BBD40_20400</name>
    <name evidence="4" type="ORF">BBD41_15145</name>
</gene>
<keyword evidence="1 2" id="KW-0238">DNA-binding</keyword>
<dbReference type="EMBL" id="CP016809">
    <property type="protein sequence ID" value="ANY73805.1"/>
    <property type="molecule type" value="Genomic_DNA"/>
</dbReference>
<dbReference type="OrthoDB" id="277085at2"/>
<dbReference type="InterPro" id="IPR001647">
    <property type="entry name" value="HTH_TetR"/>
</dbReference>
<dbReference type="InterPro" id="IPR039536">
    <property type="entry name" value="TetR_C_Proteobacteria"/>
</dbReference>
<evidence type="ECO:0000313" key="4">
    <source>
        <dbReference type="EMBL" id="ANY73805.1"/>
    </source>
</evidence>
<keyword evidence="6" id="KW-1185">Reference proteome</keyword>
<dbReference type="EMBL" id="MRVI01000001">
    <property type="protein sequence ID" value="OOC64013.1"/>
    <property type="molecule type" value="Genomic_DNA"/>
</dbReference>
<dbReference type="AlphaFoldDB" id="A0A1B2E1G8"/>
<evidence type="ECO:0000259" key="3">
    <source>
        <dbReference type="PROSITE" id="PS50977"/>
    </source>
</evidence>
<dbReference type="GO" id="GO:0003700">
    <property type="term" value="F:DNA-binding transcription factor activity"/>
    <property type="evidence" value="ECO:0007669"/>
    <property type="project" value="TreeGrafter"/>
</dbReference>
<feature type="domain" description="HTH tetR-type" evidence="3">
    <location>
        <begin position="7"/>
        <end position="67"/>
    </location>
</feature>
<dbReference type="Proteomes" id="UP000189059">
    <property type="component" value="Unassembled WGS sequence"/>
</dbReference>
<dbReference type="Pfam" id="PF14246">
    <property type="entry name" value="TetR_C_7"/>
    <property type="match status" value="1"/>
</dbReference>
<dbReference type="PROSITE" id="PS50977">
    <property type="entry name" value="HTH_TETR_2"/>
    <property type="match status" value="1"/>
</dbReference>
<organism evidence="4">
    <name type="scientific">Paenibacillus ihbetae</name>
    <dbReference type="NCBI Taxonomy" id="1870820"/>
    <lineage>
        <taxon>Bacteria</taxon>
        <taxon>Bacillati</taxon>
        <taxon>Bacillota</taxon>
        <taxon>Bacilli</taxon>
        <taxon>Bacillales</taxon>
        <taxon>Paenibacillaceae</taxon>
        <taxon>Paenibacillus</taxon>
    </lineage>
</organism>
<dbReference type="SUPFAM" id="SSF48498">
    <property type="entry name" value="Tetracyclin repressor-like, C-terminal domain"/>
    <property type="match status" value="1"/>
</dbReference>
<dbReference type="Pfam" id="PF00440">
    <property type="entry name" value="TetR_N"/>
    <property type="match status" value="1"/>
</dbReference>
<dbReference type="PANTHER" id="PTHR30055">
    <property type="entry name" value="HTH-TYPE TRANSCRIPTIONAL REGULATOR RUTR"/>
    <property type="match status" value="1"/>
</dbReference>
<evidence type="ECO:0000256" key="2">
    <source>
        <dbReference type="PROSITE-ProRule" id="PRU00335"/>
    </source>
</evidence>
<proteinExistence type="predicted"/>
<dbReference type="RefSeq" id="WP_077568754.1">
    <property type="nucleotide sequence ID" value="NZ_CP016809.1"/>
</dbReference>
<evidence type="ECO:0000313" key="5">
    <source>
        <dbReference type="EMBL" id="OOC64013.1"/>
    </source>
</evidence>
<accession>A0A1B2E1G8</accession>
<protein>
    <submittedName>
        <fullName evidence="4 5">Transcriptional regulator</fullName>
    </submittedName>
</protein>
<dbReference type="SUPFAM" id="SSF46689">
    <property type="entry name" value="Homeodomain-like"/>
    <property type="match status" value="1"/>
</dbReference>
<dbReference type="Gene3D" id="1.10.357.10">
    <property type="entry name" value="Tetracycline Repressor, domain 2"/>
    <property type="match status" value="1"/>
</dbReference>
<dbReference type="PRINTS" id="PR00455">
    <property type="entry name" value="HTHTETR"/>
</dbReference>